<evidence type="ECO:0000313" key="2">
    <source>
        <dbReference type="Proteomes" id="UP000260835"/>
    </source>
</evidence>
<keyword evidence="1" id="KW-0675">Receptor</keyword>
<organism evidence="1 2">
    <name type="scientific">Prevotella disiens</name>
    <dbReference type="NCBI Taxonomy" id="28130"/>
    <lineage>
        <taxon>Bacteria</taxon>
        <taxon>Pseudomonadati</taxon>
        <taxon>Bacteroidota</taxon>
        <taxon>Bacteroidia</taxon>
        <taxon>Bacteroidales</taxon>
        <taxon>Prevotellaceae</taxon>
        <taxon>Prevotella</taxon>
    </lineage>
</organism>
<gene>
    <name evidence="1" type="ORF">DXC89_09245</name>
</gene>
<dbReference type="SUPFAM" id="SSF49464">
    <property type="entry name" value="Carboxypeptidase regulatory domain-like"/>
    <property type="match status" value="1"/>
</dbReference>
<dbReference type="EMBL" id="QSRD01000078">
    <property type="protein sequence ID" value="RGK96373.1"/>
    <property type="molecule type" value="Genomic_DNA"/>
</dbReference>
<accession>A0A3E4QJF3</accession>
<sequence>MKYIPFKDNIMKFTTLYILLFLLCSCFEVQGQTKTTLITGVVKTESGEFVPHSTIFFSKVKQKNRILASGQSNSKGEFQIALSVPDDSIALHVTHINIEPVTISCKNTSQKIDVIVQERVTQLEDVVVKSPKIYANGDTINYRVAAFQHANDLSIGQVLQRLPGITVSNIGQISYKGMPIKNFYIEGLDLMKGRYGIATNNIDPNSISTVQVLENHQDIKALKDLKPEERASINLKLKSGVKGIFNLIATLGAGLDKKALWNNELIATYFKRNSQLLATYKGNNTGNDLGMELRSFDEGGTKYKTATLTEMTMPGTPVIGKRYYYFNLSHTATFNQVIRIGSNGELGLNVAFLKDKDKRNLQSTSTAYLPTGERNIVNESINGLLNKRIGYGTATYMLNNSNYYIKEQLKTELISTHGYSNAIIGNQVNQQSKMNNCLLQNTLHFTYRTSNNHGIDFFSKVNYEKRPHQLSVSSNLFPEILSDDNMFQHVNRSNISTENKIDLLSALVLGRLTVHPFTLFKFSADKLSSSLQQYQNDISLNTTNIGIGFTANYKLGKTYFNFLLSGVYRLYSLRDHLVGLLSSKQKMVAEPSLSIKYRINGFHELMFGVDCGYSNPSIETLYGNYILTNYRQLSIYESNELFHAQINRTNITYNYKNIISMWFAGVDLIWANYHPEVLYGTNYDGVAEKIISRPTDEVSNSYSVILRSSKGFDWKKTKISVDAKYTHFESPLLLQEQILRYFGNSYSTNLSFNSSPFNWMSATYSGGLYISKSKMQFGQSTPTIKTLKSNFTMDFYLPEGINLRMKAVHYYNNMNNKDKSFFLGTVDINYSIKRWYFSLALDNIFNRKVYVNSTSSDLRENTTVYYIRPRIFLFRVRYRLL</sequence>
<dbReference type="SUPFAM" id="SSF56935">
    <property type="entry name" value="Porins"/>
    <property type="match status" value="1"/>
</dbReference>
<name>A0A3E4QJF3_9BACT</name>
<reference evidence="1 2" key="1">
    <citation type="submission" date="2018-08" db="EMBL/GenBank/DDBJ databases">
        <title>A genome reference for cultivated species of the human gut microbiota.</title>
        <authorList>
            <person name="Zou Y."/>
            <person name="Xue W."/>
            <person name="Luo G."/>
        </authorList>
    </citation>
    <scope>NUCLEOTIDE SEQUENCE [LARGE SCALE GENOMIC DNA]</scope>
    <source>
        <strain evidence="1 2">TF09-12</strain>
    </source>
</reference>
<dbReference type="AlphaFoldDB" id="A0A3E4QJF3"/>
<evidence type="ECO:0000313" key="1">
    <source>
        <dbReference type="EMBL" id="RGK96373.1"/>
    </source>
</evidence>
<comment type="caution">
    <text evidence="1">The sequence shown here is derived from an EMBL/GenBank/DDBJ whole genome shotgun (WGS) entry which is preliminary data.</text>
</comment>
<protein>
    <submittedName>
        <fullName evidence="1">TonB-dependent receptor</fullName>
    </submittedName>
</protein>
<dbReference type="PROSITE" id="PS51257">
    <property type="entry name" value="PROKAR_LIPOPROTEIN"/>
    <property type="match status" value="1"/>
</dbReference>
<dbReference type="Proteomes" id="UP000260835">
    <property type="component" value="Unassembled WGS sequence"/>
</dbReference>
<proteinExistence type="predicted"/>
<dbReference type="InterPro" id="IPR008969">
    <property type="entry name" value="CarboxyPept-like_regulatory"/>
</dbReference>